<reference evidence="9 10" key="1">
    <citation type="submission" date="2010-12" db="EMBL/GenBank/DDBJ databases">
        <authorList>
            <person name="Muzny D."/>
            <person name="Qin X."/>
            <person name="Buhay C."/>
            <person name="Dugan-Rocha S."/>
            <person name="Ding Y."/>
            <person name="Chen G."/>
            <person name="Hawes A."/>
            <person name="Holder M."/>
            <person name="Jhangiani S."/>
            <person name="Johnson A."/>
            <person name="Khan Z."/>
            <person name="Li Z."/>
            <person name="Liu W."/>
            <person name="Liu X."/>
            <person name="Perez L."/>
            <person name="Shen H."/>
            <person name="Wang Q."/>
            <person name="Watt J."/>
            <person name="Xi L."/>
            <person name="Xin Y."/>
            <person name="Zhou J."/>
            <person name="Deng J."/>
            <person name="Jiang H."/>
            <person name="Liu Y."/>
            <person name="Qu J."/>
            <person name="Song X.-Z."/>
            <person name="Zhang L."/>
            <person name="Villasana D."/>
            <person name="Johnson A."/>
            <person name="Liu J."/>
            <person name="Liyanage D."/>
            <person name="Lorensuhewa L."/>
            <person name="Robinson T."/>
            <person name="Song A."/>
            <person name="Song B.-B."/>
            <person name="Dinh H."/>
            <person name="Thornton R."/>
            <person name="Coyle M."/>
            <person name="Francisco L."/>
            <person name="Jackson L."/>
            <person name="Javaid M."/>
            <person name="Korchina V."/>
            <person name="Kovar C."/>
            <person name="Mata R."/>
            <person name="Mathew T."/>
            <person name="Ngo R."/>
            <person name="Nguyen L."/>
            <person name="Nguyen N."/>
            <person name="Okwuonu G."/>
            <person name="Ongeri F."/>
            <person name="Pham C."/>
            <person name="Simmons D."/>
            <person name="Wilczek-Boney K."/>
            <person name="Hale W."/>
            <person name="Jakkamsetti A."/>
            <person name="Pham P."/>
            <person name="Ruth R."/>
            <person name="San Lucas F."/>
            <person name="Warren J."/>
            <person name="Zhang J."/>
            <person name="Zhao Z."/>
            <person name="Zhou C."/>
            <person name="Zhu D."/>
            <person name="Lee S."/>
            <person name="Bess C."/>
            <person name="Blankenburg K."/>
            <person name="Forbes L."/>
            <person name="Fu Q."/>
            <person name="Gubbala S."/>
            <person name="Hirani K."/>
            <person name="Jayaseelan J.C."/>
            <person name="Lara F."/>
            <person name="Munidasa M."/>
            <person name="Palculict T."/>
            <person name="Patil S."/>
            <person name="Pu L.-L."/>
            <person name="Saada N."/>
            <person name="Tang L."/>
            <person name="Weissenberger G."/>
            <person name="Zhu Y."/>
            <person name="Hemphill L."/>
            <person name="Shang Y."/>
            <person name="Youmans B."/>
            <person name="Ayvaz T."/>
            <person name="Ross M."/>
            <person name="Santibanez J."/>
            <person name="Aqrawi P."/>
            <person name="Gross S."/>
            <person name="Joshi V."/>
            <person name="Fowler G."/>
            <person name="Nazareth L."/>
            <person name="Reid J."/>
            <person name="Worley K."/>
            <person name="Petrosino J."/>
            <person name="Highlander S."/>
            <person name="Gibbs R."/>
        </authorList>
    </citation>
    <scope>NUCLEOTIDE SEQUENCE [LARGE SCALE GENOMIC DNA]</scope>
    <source>
        <strain evidence="9 10">DSM 10105</strain>
    </source>
</reference>
<evidence type="ECO:0000313" key="9">
    <source>
        <dbReference type="EMBL" id="EFT83638.1"/>
    </source>
</evidence>
<feature type="transmembrane region" description="Helical" evidence="7">
    <location>
        <begin position="233"/>
        <end position="251"/>
    </location>
</feature>
<feature type="domain" description="ABC transmembrane type-1" evidence="8">
    <location>
        <begin position="110"/>
        <end position="300"/>
    </location>
</feature>
<comment type="similarity">
    <text evidence="7">Belongs to the binding-protein-dependent transport system permease family.</text>
</comment>
<dbReference type="Proteomes" id="UP000004946">
    <property type="component" value="Chromosome"/>
</dbReference>
<dbReference type="PANTHER" id="PTHR43744:SF12">
    <property type="entry name" value="ABC TRANSPORTER PERMEASE PROTEIN MG189-RELATED"/>
    <property type="match status" value="1"/>
</dbReference>
<comment type="caution">
    <text evidence="9">The sequence shown here is derived from an EMBL/GenBank/DDBJ whole genome shotgun (WGS) entry which is preliminary data.</text>
</comment>
<evidence type="ECO:0000256" key="4">
    <source>
        <dbReference type="ARBA" id="ARBA00022692"/>
    </source>
</evidence>
<dbReference type="SUPFAM" id="SSF161098">
    <property type="entry name" value="MetI-like"/>
    <property type="match status" value="1"/>
</dbReference>
<evidence type="ECO:0000259" key="8">
    <source>
        <dbReference type="PROSITE" id="PS50928"/>
    </source>
</evidence>
<feature type="transmembrane region" description="Helical" evidence="7">
    <location>
        <begin position="145"/>
        <end position="167"/>
    </location>
</feature>
<keyword evidence="5 7" id="KW-1133">Transmembrane helix</keyword>
<dbReference type="CDD" id="cd06261">
    <property type="entry name" value="TM_PBP2"/>
    <property type="match status" value="1"/>
</dbReference>
<keyword evidence="6 7" id="KW-0472">Membrane</keyword>
<dbReference type="GO" id="GO:0055085">
    <property type="term" value="P:transmembrane transport"/>
    <property type="evidence" value="ECO:0007669"/>
    <property type="project" value="InterPro"/>
</dbReference>
<proteinExistence type="inferred from homology"/>
<evidence type="ECO:0000256" key="1">
    <source>
        <dbReference type="ARBA" id="ARBA00004651"/>
    </source>
</evidence>
<dbReference type="eggNOG" id="COG0395">
    <property type="taxonomic scope" value="Bacteria"/>
</dbReference>
<dbReference type="PROSITE" id="PS50928">
    <property type="entry name" value="ABC_TM1"/>
    <property type="match status" value="1"/>
</dbReference>
<keyword evidence="10" id="KW-1185">Reference proteome</keyword>
<keyword evidence="2 7" id="KW-0813">Transport</keyword>
<dbReference type="EMBL" id="AEON01000001">
    <property type="protein sequence ID" value="EFT83638.1"/>
    <property type="molecule type" value="Genomic_DNA"/>
</dbReference>
<evidence type="ECO:0000313" key="10">
    <source>
        <dbReference type="Proteomes" id="UP000004946"/>
    </source>
</evidence>
<dbReference type="InterPro" id="IPR035906">
    <property type="entry name" value="MetI-like_sf"/>
</dbReference>
<dbReference type="PANTHER" id="PTHR43744">
    <property type="entry name" value="ABC TRANSPORTER PERMEASE PROTEIN MG189-RELATED-RELATED"/>
    <property type="match status" value="1"/>
</dbReference>
<dbReference type="RefSeq" id="WP_006289033.1">
    <property type="nucleotide sequence ID" value="NZ_AP012333.1"/>
</dbReference>
<dbReference type="InterPro" id="IPR000515">
    <property type="entry name" value="MetI-like"/>
</dbReference>
<dbReference type="AlphaFoldDB" id="E6K1F7"/>
<dbReference type="PATRIC" id="fig|864564.6.peg.1066"/>
<accession>E6K1F7</accession>
<dbReference type="KEGG" id="pdo:PSDT_0979"/>
<keyword evidence="3" id="KW-1003">Cell membrane</keyword>
<gene>
    <name evidence="9" type="ORF">HMPREF0620_0643</name>
</gene>
<feature type="transmembrane region" description="Helical" evidence="7">
    <location>
        <begin position="106"/>
        <end position="133"/>
    </location>
</feature>
<evidence type="ECO:0000256" key="2">
    <source>
        <dbReference type="ARBA" id="ARBA00022448"/>
    </source>
</evidence>
<dbReference type="Pfam" id="PF00528">
    <property type="entry name" value="BPD_transp_1"/>
    <property type="match status" value="1"/>
</dbReference>
<evidence type="ECO:0000256" key="5">
    <source>
        <dbReference type="ARBA" id="ARBA00022989"/>
    </source>
</evidence>
<comment type="subcellular location">
    <subcellularLocation>
        <location evidence="1 7">Cell membrane</location>
        <topology evidence="1 7">Multi-pass membrane protein</topology>
    </subcellularLocation>
</comment>
<feature type="transmembrane region" description="Helical" evidence="7">
    <location>
        <begin position="49"/>
        <end position="70"/>
    </location>
</feature>
<dbReference type="HOGENOM" id="CLU_016047_1_1_11"/>
<dbReference type="GO" id="GO:0005886">
    <property type="term" value="C:plasma membrane"/>
    <property type="evidence" value="ECO:0007669"/>
    <property type="project" value="UniProtKB-SubCell"/>
</dbReference>
<feature type="transmembrane region" description="Helical" evidence="7">
    <location>
        <begin position="279"/>
        <end position="300"/>
    </location>
</feature>
<evidence type="ECO:0000256" key="6">
    <source>
        <dbReference type="ARBA" id="ARBA00023136"/>
    </source>
</evidence>
<keyword evidence="4 7" id="KW-0812">Transmembrane</keyword>
<protein>
    <submittedName>
        <fullName evidence="9">ABC transporter, permease protein</fullName>
    </submittedName>
</protein>
<evidence type="ECO:0000256" key="7">
    <source>
        <dbReference type="RuleBase" id="RU363032"/>
    </source>
</evidence>
<sequence>MTKETKKIYDQAMGTPVLEQVYGKKTAHAIGKHRKSHLGMTSEGRKPGWGSYAILIVTLIIFVFPLYYAFSIASQDSPSNQYGVRALVPGSSLLRNLGRAFGELKFWQALGGTLTVAVLVSISTVFFSTLAGYSFAKLRFRGRNALLTLVVATMTIPQQLSVVPLYIMANKAGLYGSLWAVIIPGLVSAFGVFWMTQYITDALPYELIEAARVDGCSMFRTFISVGMPAARPAASMLFLFTFIGQWTNYFWPMLVLGSNKNYMLTTAAAALKGAYFTDYTIVMSGVILTTAPLLLIFFLAGKQLVVGIMAGAVKG</sequence>
<organism evidence="9 10">
    <name type="scientific">Parascardovia denticolens DSM 10105 = JCM 12538</name>
    <dbReference type="NCBI Taxonomy" id="864564"/>
    <lineage>
        <taxon>Bacteria</taxon>
        <taxon>Bacillati</taxon>
        <taxon>Actinomycetota</taxon>
        <taxon>Actinomycetes</taxon>
        <taxon>Bifidobacteriales</taxon>
        <taxon>Bifidobacteriaceae</taxon>
        <taxon>Parascardovia</taxon>
    </lineage>
</organism>
<dbReference type="Gene3D" id="1.10.3720.10">
    <property type="entry name" value="MetI-like"/>
    <property type="match status" value="1"/>
</dbReference>
<feature type="transmembrane region" description="Helical" evidence="7">
    <location>
        <begin position="173"/>
        <end position="195"/>
    </location>
</feature>
<name>E6K1F7_PARDN</name>
<evidence type="ECO:0000256" key="3">
    <source>
        <dbReference type="ARBA" id="ARBA00022475"/>
    </source>
</evidence>